<gene>
    <name evidence="5" type="ORF">SPARVUS_LOCUS2146608</name>
</gene>
<organism evidence="5 6">
    <name type="scientific">Staurois parvus</name>
    <dbReference type="NCBI Taxonomy" id="386267"/>
    <lineage>
        <taxon>Eukaryota</taxon>
        <taxon>Metazoa</taxon>
        <taxon>Chordata</taxon>
        <taxon>Craniata</taxon>
        <taxon>Vertebrata</taxon>
        <taxon>Euteleostomi</taxon>
        <taxon>Amphibia</taxon>
        <taxon>Batrachia</taxon>
        <taxon>Anura</taxon>
        <taxon>Neobatrachia</taxon>
        <taxon>Ranoidea</taxon>
        <taxon>Ranidae</taxon>
        <taxon>Staurois</taxon>
    </lineage>
</organism>
<proteinExistence type="predicted"/>
<evidence type="ECO:0000259" key="4">
    <source>
        <dbReference type="Pfam" id="PF20588"/>
    </source>
</evidence>
<keyword evidence="6" id="KW-1185">Reference proteome</keyword>
<dbReference type="EMBL" id="CATNWA010002391">
    <property type="protein sequence ID" value="CAI9542755.1"/>
    <property type="molecule type" value="Genomic_DNA"/>
</dbReference>
<keyword evidence="3" id="KW-0539">Nucleus</keyword>
<evidence type="ECO:0000256" key="1">
    <source>
        <dbReference type="ARBA" id="ARBA00004123"/>
    </source>
</evidence>
<reference evidence="5" key="1">
    <citation type="submission" date="2023-05" db="EMBL/GenBank/DDBJ databases">
        <authorList>
            <person name="Stuckert A."/>
        </authorList>
    </citation>
    <scope>NUCLEOTIDE SEQUENCE</scope>
</reference>
<protein>
    <recommendedName>
        <fullName evidence="4">Cyclin-D-binding Myb-like transcription factor 1 N-terminal domain-containing protein</fullName>
    </recommendedName>
</protein>
<feature type="non-terminal residue" evidence="5">
    <location>
        <position position="161"/>
    </location>
</feature>
<dbReference type="InterPro" id="IPR046775">
    <property type="entry name" value="DMTF1_N"/>
</dbReference>
<comment type="subcellular location">
    <subcellularLocation>
        <location evidence="1">Nucleus</location>
    </subcellularLocation>
</comment>
<dbReference type="Proteomes" id="UP001162483">
    <property type="component" value="Unassembled WGS sequence"/>
</dbReference>
<accession>A0ABN9B5R0</accession>
<name>A0ABN9B5R0_9NEOB</name>
<evidence type="ECO:0000313" key="6">
    <source>
        <dbReference type="Proteomes" id="UP001162483"/>
    </source>
</evidence>
<dbReference type="InterPro" id="IPR051651">
    <property type="entry name" value="DMTF1_DNA-bind_reg"/>
</dbReference>
<keyword evidence="2" id="KW-0238">DNA-binding</keyword>
<dbReference type="Pfam" id="PF20588">
    <property type="entry name" value="DMTF1_N"/>
    <property type="match status" value="1"/>
</dbReference>
<evidence type="ECO:0000256" key="3">
    <source>
        <dbReference type="ARBA" id="ARBA00023242"/>
    </source>
</evidence>
<dbReference type="PANTHER" id="PTHR46380:SF2">
    <property type="entry name" value="CYCLIN-D-BINDING MYB-LIKE TRANSCRIPTION FACTOR 1"/>
    <property type="match status" value="1"/>
</dbReference>
<evidence type="ECO:0000313" key="5">
    <source>
        <dbReference type="EMBL" id="CAI9542755.1"/>
    </source>
</evidence>
<comment type="caution">
    <text evidence="5">The sequence shown here is derived from an EMBL/GenBank/DDBJ whole genome shotgun (WGS) entry which is preliminary data.</text>
</comment>
<dbReference type="PANTHER" id="PTHR46380">
    <property type="entry name" value="CYCLIN-D-BINDING MYB-LIKE TRANSCRIPTION FACTOR 1"/>
    <property type="match status" value="1"/>
</dbReference>
<evidence type="ECO:0000256" key="2">
    <source>
        <dbReference type="ARBA" id="ARBA00023125"/>
    </source>
</evidence>
<feature type="domain" description="Cyclin-D-binding Myb-like transcription factor 1 N-terminal" evidence="4">
    <location>
        <begin position="38"/>
        <end position="116"/>
    </location>
</feature>
<sequence>MSTGEEESGRVKLQTTRSSLTLTQDLDGNLILHCPQNVSENEQGFEVTMTATTEVVDGDINEESITQIQILQNEQLDAISPAGNEDMSAVSRAWFTSKEDKDSLTNKGHRWKQGMWSKEEIAILMSNIDRYLKEHGIKDAAEIIFEMSKDERKDFYRTIAW</sequence>